<dbReference type="RefSeq" id="WP_184750221.1">
    <property type="nucleotide sequence ID" value="NZ_BAAAJR010000010.1"/>
</dbReference>
<keyword evidence="4 8" id="KW-0812">Transmembrane</keyword>
<keyword evidence="11" id="KW-1185">Reference proteome</keyword>
<keyword evidence="2" id="KW-1003">Cell membrane</keyword>
<evidence type="ECO:0000313" key="10">
    <source>
        <dbReference type="EMBL" id="MBB6391042.1"/>
    </source>
</evidence>
<feature type="transmembrane region" description="Helical" evidence="8">
    <location>
        <begin position="147"/>
        <end position="162"/>
    </location>
</feature>
<dbReference type="PANTHER" id="PTHR23028">
    <property type="entry name" value="ACETYLTRANSFERASE"/>
    <property type="match status" value="1"/>
</dbReference>
<comment type="caution">
    <text evidence="10">The sequence shown here is derived from an EMBL/GenBank/DDBJ whole genome shotgun (WGS) entry which is preliminary data.</text>
</comment>
<dbReference type="Gene3D" id="3.40.50.1110">
    <property type="entry name" value="SGNH hydrolase"/>
    <property type="match status" value="1"/>
</dbReference>
<evidence type="ECO:0000256" key="6">
    <source>
        <dbReference type="ARBA" id="ARBA00023136"/>
    </source>
</evidence>
<feature type="transmembrane region" description="Helical" evidence="8">
    <location>
        <begin position="297"/>
        <end position="318"/>
    </location>
</feature>
<reference evidence="10 11" key="1">
    <citation type="submission" date="2020-08" db="EMBL/GenBank/DDBJ databases">
        <title>Sequencing the genomes of 1000 actinobacteria strains.</title>
        <authorList>
            <person name="Klenk H.-P."/>
        </authorList>
    </citation>
    <scope>NUCLEOTIDE SEQUENCE [LARGE SCALE GENOMIC DNA]</scope>
    <source>
        <strain evidence="10 11">DSM 12511</strain>
    </source>
</reference>
<dbReference type="Pfam" id="PF01757">
    <property type="entry name" value="Acyl_transf_3"/>
    <property type="match status" value="1"/>
</dbReference>
<dbReference type="InterPro" id="IPR050879">
    <property type="entry name" value="Acyltransferase_3"/>
</dbReference>
<feature type="transmembrane region" description="Helical" evidence="8">
    <location>
        <begin position="393"/>
        <end position="416"/>
    </location>
</feature>
<evidence type="ECO:0000256" key="8">
    <source>
        <dbReference type="SAM" id="Phobius"/>
    </source>
</evidence>
<dbReference type="GO" id="GO:0005886">
    <property type="term" value="C:plasma membrane"/>
    <property type="evidence" value="ECO:0007669"/>
    <property type="project" value="UniProtKB-SubCell"/>
</dbReference>
<sequence length="707" mass="73637">MSTPSPARYAGLDGLRAIAVGLVVLYHLFPPAVLPGGFIGVDVFFVISGFLITSLLLREHVQQRASLPGFWRRRARRLLPALAVMITVCASLGLLVGGDVLYRLGAQILGAATFTFNWWTIAADTGYFDASAPELFRNVWSLAVEEQFYLLWPLVLPLFFVLRRTWMLVAAAAALAAASALEMGLMLAGGADATRVYYGTDTHAFGLLLGAAAAFALAPMLSHADAKPARKRRPRRSAPAAAGTSLRFVDVPPRPPAPGELLDAAYVVLPAGWTIVLPPSARTAEPEREGPPVATRVATSLVGGIALAGLAALAFFPLGGAHTGYALSLLAASALSVALVVTAVWPGSPLGAALDAAPLRWIGERSYGIYLWHWPLLVLALFAAVGTGPEAGVPVWIGGAVLAATVLVAWASYRFIEQPVRTLGFRGAAGRFRELLRAPGRRRVRAASVAVASVLVVAGTTGAIAAAPDQTSVQQAVAAGEAALERAQRQAALEALADAEAAAARADEGAAAAGDGSVTSVDIPGSAVDAIGDSVMLAASGALIDGLPGIRIDAEVSRSMWAAPRLIEELADAGELRHIVVVALGTNGTVDPSALDRLVELVGPGRGLVLVNASAPRSWIPGVNETLRAFAAQHRNVVVADWASAIASHPAELASDRIHPGAAGGRRYADAVADAVDRVEQRRLEWGHDRLVKRLAEAEASGLPVPQ</sequence>
<feature type="transmembrane region" description="Helical" evidence="8">
    <location>
        <begin position="367"/>
        <end position="387"/>
    </location>
</feature>
<feature type="transmembrane region" description="Helical" evidence="8">
    <location>
        <begin position="169"/>
        <end position="191"/>
    </location>
</feature>
<dbReference type="InterPro" id="IPR036514">
    <property type="entry name" value="SGNH_hydro_sf"/>
</dbReference>
<dbReference type="CDD" id="cd01840">
    <property type="entry name" value="SGNH_hydrolase_yrhL_like"/>
    <property type="match status" value="1"/>
</dbReference>
<evidence type="ECO:0000256" key="7">
    <source>
        <dbReference type="ARBA" id="ARBA00023315"/>
    </source>
</evidence>
<proteinExistence type="predicted"/>
<dbReference type="SUPFAM" id="SSF52266">
    <property type="entry name" value="SGNH hydrolase"/>
    <property type="match status" value="1"/>
</dbReference>
<keyword evidence="3" id="KW-0808">Transferase</keyword>
<gene>
    <name evidence="10" type="ORF">HD594_001355</name>
</gene>
<dbReference type="InterPro" id="IPR002656">
    <property type="entry name" value="Acyl_transf_3_dom"/>
</dbReference>
<keyword evidence="6 8" id="KW-0472">Membrane</keyword>
<comment type="subcellular location">
    <subcellularLocation>
        <location evidence="1">Cell membrane</location>
        <topology evidence="1">Multi-pass membrane protein</topology>
    </subcellularLocation>
</comment>
<feature type="transmembrane region" description="Helical" evidence="8">
    <location>
        <begin position="35"/>
        <end position="57"/>
    </location>
</feature>
<dbReference type="AlphaFoldDB" id="A0A7X0FQ21"/>
<keyword evidence="5 8" id="KW-1133">Transmembrane helix</keyword>
<feature type="domain" description="Acyltransferase 3" evidence="9">
    <location>
        <begin position="10"/>
        <end position="179"/>
    </location>
</feature>
<dbReference type="PANTHER" id="PTHR23028:SF53">
    <property type="entry name" value="ACYL_TRANSF_3 DOMAIN-CONTAINING PROTEIN"/>
    <property type="match status" value="1"/>
</dbReference>
<feature type="transmembrane region" description="Helical" evidence="8">
    <location>
        <begin position="78"/>
        <end position="96"/>
    </location>
</feature>
<feature type="transmembrane region" description="Helical" evidence="8">
    <location>
        <begin position="12"/>
        <end position="29"/>
    </location>
</feature>
<feature type="transmembrane region" description="Helical" evidence="8">
    <location>
        <begin position="324"/>
        <end position="346"/>
    </location>
</feature>
<evidence type="ECO:0000256" key="4">
    <source>
        <dbReference type="ARBA" id="ARBA00022692"/>
    </source>
</evidence>
<keyword evidence="7" id="KW-0012">Acyltransferase</keyword>
<dbReference type="Proteomes" id="UP000537775">
    <property type="component" value="Unassembled WGS sequence"/>
</dbReference>
<evidence type="ECO:0000259" key="9">
    <source>
        <dbReference type="Pfam" id="PF01757"/>
    </source>
</evidence>
<evidence type="ECO:0000256" key="1">
    <source>
        <dbReference type="ARBA" id="ARBA00004651"/>
    </source>
</evidence>
<name>A0A7X0FQ21_9MICO</name>
<dbReference type="EMBL" id="JACHML010000001">
    <property type="protein sequence ID" value="MBB6391042.1"/>
    <property type="molecule type" value="Genomic_DNA"/>
</dbReference>
<dbReference type="GO" id="GO:0009103">
    <property type="term" value="P:lipopolysaccharide biosynthetic process"/>
    <property type="evidence" value="ECO:0007669"/>
    <property type="project" value="TreeGrafter"/>
</dbReference>
<protein>
    <submittedName>
        <fullName evidence="10">Peptidoglycan/LPS O-acetylase OafA/YrhL</fullName>
    </submittedName>
</protein>
<evidence type="ECO:0000256" key="2">
    <source>
        <dbReference type="ARBA" id="ARBA00022475"/>
    </source>
</evidence>
<feature type="transmembrane region" description="Helical" evidence="8">
    <location>
        <begin position="446"/>
        <end position="467"/>
    </location>
</feature>
<dbReference type="GO" id="GO:0016747">
    <property type="term" value="F:acyltransferase activity, transferring groups other than amino-acyl groups"/>
    <property type="evidence" value="ECO:0007669"/>
    <property type="project" value="InterPro"/>
</dbReference>
<organism evidence="10 11">
    <name type="scientific">Microbacterium thalassium</name>
    <dbReference type="NCBI Taxonomy" id="362649"/>
    <lineage>
        <taxon>Bacteria</taxon>
        <taxon>Bacillati</taxon>
        <taxon>Actinomycetota</taxon>
        <taxon>Actinomycetes</taxon>
        <taxon>Micrococcales</taxon>
        <taxon>Microbacteriaceae</taxon>
        <taxon>Microbacterium</taxon>
    </lineage>
</organism>
<evidence type="ECO:0000256" key="5">
    <source>
        <dbReference type="ARBA" id="ARBA00022989"/>
    </source>
</evidence>
<evidence type="ECO:0000313" key="11">
    <source>
        <dbReference type="Proteomes" id="UP000537775"/>
    </source>
</evidence>
<feature type="transmembrane region" description="Helical" evidence="8">
    <location>
        <begin position="203"/>
        <end position="226"/>
    </location>
</feature>
<accession>A0A7X0FQ21</accession>
<evidence type="ECO:0000256" key="3">
    <source>
        <dbReference type="ARBA" id="ARBA00022679"/>
    </source>
</evidence>